<sequence>MKQEEMPPVISSAESLVLSASSSSSVNGRSPDHSQVISGDLNWEDEDGYAADFEEVHELLDEDVGFQSGVDEESNAAQEFEGNHVLPVVAPRFVIVQEEEAVVGDNFAHQADANLGEDLNE</sequence>
<dbReference type="Proteomes" id="UP000008810">
    <property type="component" value="Chromosome 5"/>
</dbReference>
<dbReference type="KEGG" id="bdi:112269433"/>
<dbReference type="EMBL" id="CM000884">
    <property type="protein sequence ID" value="PNT60480.1"/>
    <property type="molecule type" value="Genomic_DNA"/>
</dbReference>
<protein>
    <submittedName>
        <fullName evidence="2 3">Uncharacterized protein</fullName>
    </submittedName>
</protein>
<gene>
    <name evidence="3" type="primary">LOC112269433</name>
    <name evidence="2" type="ORF">BRADI_5g00447v3</name>
</gene>
<organism evidence="2">
    <name type="scientific">Brachypodium distachyon</name>
    <name type="common">Purple false brome</name>
    <name type="synonym">Trachynia distachya</name>
    <dbReference type="NCBI Taxonomy" id="15368"/>
    <lineage>
        <taxon>Eukaryota</taxon>
        <taxon>Viridiplantae</taxon>
        <taxon>Streptophyta</taxon>
        <taxon>Embryophyta</taxon>
        <taxon>Tracheophyta</taxon>
        <taxon>Spermatophyta</taxon>
        <taxon>Magnoliopsida</taxon>
        <taxon>Liliopsida</taxon>
        <taxon>Poales</taxon>
        <taxon>Poaceae</taxon>
        <taxon>BOP clade</taxon>
        <taxon>Pooideae</taxon>
        <taxon>Stipodae</taxon>
        <taxon>Brachypodieae</taxon>
        <taxon>Brachypodium</taxon>
    </lineage>
</organism>
<evidence type="ECO:0000313" key="2">
    <source>
        <dbReference type="EMBL" id="PNT60480.1"/>
    </source>
</evidence>
<feature type="region of interest" description="Disordered" evidence="1">
    <location>
        <begin position="20"/>
        <end position="39"/>
    </location>
</feature>
<dbReference type="RefSeq" id="XP_024311940.1">
    <property type="nucleotide sequence ID" value="XM_024456172.1"/>
</dbReference>
<evidence type="ECO:0000313" key="3">
    <source>
        <dbReference type="EnsemblPlants" id="PNT60480"/>
    </source>
</evidence>
<proteinExistence type="predicted"/>
<reference evidence="2 3" key="1">
    <citation type="journal article" date="2010" name="Nature">
        <title>Genome sequencing and analysis of the model grass Brachypodium distachyon.</title>
        <authorList>
            <consortium name="International Brachypodium Initiative"/>
        </authorList>
    </citation>
    <scope>NUCLEOTIDE SEQUENCE [LARGE SCALE GENOMIC DNA]</scope>
    <source>
        <strain evidence="2 3">Bd21</strain>
    </source>
</reference>
<dbReference type="GeneID" id="112269433"/>
<reference evidence="3" key="3">
    <citation type="submission" date="2018-08" db="UniProtKB">
        <authorList>
            <consortium name="EnsemblPlants"/>
        </authorList>
    </citation>
    <scope>IDENTIFICATION</scope>
    <source>
        <strain evidence="3">cv. Bd21</strain>
    </source>
</reference>
<dbReference type="EnsemblPlants" id="PNT60480">
    <property type="protein sequence ID" value="PNT60480"/>
    <property type="gene ID" value="BRADI_5g00447v3"/>
</dbReference>
<dbReference type="AlphaFoldDB" id="A0A2K2CEM5"/>
<dbReference type="Gramene" id="PNT60480">
    <property type="protein sequence ID" value="PNT60480"/>
    <property type="gene ID" value="BRADI_5g00447v3"/>
</dbReference>
<evidence type="ECO:0000313" key="4">
    <source>
        <dbReference type="Proteomes" id="UP000008810"/>
    </source>
</evidence>
<keyword evidence="4" id="KW-1185">Reference proteome</keyword>
<reference evidence="2" key="2">
    <citation type="submission" date="2017-06" db="EMBL/GenBank/DDBJ databases">
        <title>WGS assembly of Brachypodium distachyon.</title>
        <authorList>
            <consortium name="The International Brachypodium Initiative"/>
            <person name="Lucas S."/>
            <person name="Harmon-Smith M."/>
            <person name="Lail K."/>
            <person name="Tice H."/>
            <person name="Grimwood J."/>
            <person name="Bruce D."/>
            <person name="Barry K."/>
            <person name="Shu S."/>
            <person name="Lindquist E."/>
            <person name="Wang M."/>
            <person name="Pitluck S."/>
            <person name="Vogel J.P."/>
            <person name="Garvin D.F."/>
            <person name="Mockler T.C."/>
            <person name="Schmutz J."/>
            <person name="Rokhsar D."/>
            <person name="Bevan M.W."/>
        </authorList>
    </citation>
    <scope>NUCLEOTIDE SEQUENCE</scope>
    <source>
        <strain evidence="2">Bd21</strain>
    </source>
</reference>
<accession>A0A2K2CEM5</accession>
<name>A0A2K2CEM5_BRADI</name>
<evidence type="ECO:0000256" key="1">
    <source>
        <dbReference type="SAM" id="MobiDB-lite"/>
    </source>
</evidence>